<dbReference type="PANTHER" id="PTHR35789:SF1">
    <property type="entry name" value="SPORE GERMINATION PROTEIN B3"/>
    <property type="match status" value="1"/>
</dbReference>
<keyword evidence="4" id="KW-0732">Signal</keyword>
<dbReference type="InterPro" id="IPR057336">
    <property type="entry name" value="GerAC_N"/>
</dbReference>
<feature type="compositionally biased region" description="Low complexity" evidence="8">
    <location>
        <begin position="54"/>
        <end position="64"/>
    </location>
</feature>
<dbReference type="Pfam" id="PF25198">
    <property type="entry name" value="Spore_GerAC_N"/>
    <property type="match status" value="1"/>
</dbReference>
<accession>A0A848D0F7</accession>
<comment type="similarity">
    <text evidence="2">Belongs to the GerABKC lipoprotein family.</text>
</comment>
<comment type="subcellular location">
    <subcellularLocation>
        <location evidence="1">Membrane</location>
        <topology evidence="1">Lipid-anchor</topology>
    </subcellularLocation>
</comment>
<dbReference type="AlphaFoldDB" id="A0A848D0F7"/>
<feature type="region of interest" description="Disordered" evidence="8">
    <location>
        <begin position="54"/>
        <end position="75"/>
    </location>
</feature>
<dbReference type="Proteomes" id="UP000561326">
    <property type="component" value="Unassembled WGS sequence"/>
</dbReference>
<evidence type="ECO:0000256" key="4">
    <source>
        <dbReference type="ARBA" id="ARBA00022729"/>
    </source>
</evidence>
<feature type="domain" description="Spore germination protein N-terminal" evidence="10">
    <location>
        <begin position="22"/>
        <end position="193"/>
    </location>
</feature>
<evidence type="ECO:0000313" key="11">
    <source>
        <dbReference type="EMBL" id="NME99050.1"/>
    </source>
</evidence>
<proteinExistence type="inferred from homology"/>
<dbReference type="GO" id="GO:0016020">
    <property type="term" value="C:membrane"/>
    <property type="evidence" value="ECO:0007669"/>
    <property type="project" value="UniProtKB-SubCell"/>
</dbReference>
<evidence type="ECO:0000256" key="7">
    <source>
        <dbReference type="ARBA" id="ARBA00023288"/>
    </source>
</evidence>
<dbReference type="GO" id="GO:0009847">
    <property type="term" value="P:spore germination"/>
    <property type="evidence" value="ECO:0007669"/>
    <property type="project" value="InterPro"/>
</dbReference>
<keyword evidence="7" id="KW-0449">Lipoprotein</keyword>
<evidence type="ECO:0000256" key="1">
    <source>
        <dbReference type="ARBA" id="ARBA00004635"/>
    </source>
</evidence>
<name>A0A848D0F7_ANEAE</name>
<evidence type="ECO:0000256" key="2">
    <source>
        <dbReference type="ARBA" id="ARBA00007886"/>
    </source>
</evidence>
<dbReference type="InterPro" id="IPR008844">
    <property type="entry name" value="Spore_GerAC-like"/>
</dbReference>
<dbReference type="Gene3D" id="3.30.300.210">
    <property type="entry name" value="Nutrient germinant receptor protein C, domain 3"/>
    <property type="match status" value="1"/>
</dbReference>
<dbReference type="PROSITE" id="PS51257">
    <property type="entry name" value="PROKAR_LIPOPROTEIN"/>
    <property type="match status" value="1"/>
</dbReference>
<dbReference type="InterPro" id="IPR046953">
    <property type="entry name" value="Spore_GerAC-like_C"/>
</dbReference>
<dbReference type="InterPro" id="IPR038501">
    <property type="entry name" value="Spore_GerAC_C_sf"/>
</dbReference>
<evidence type="ECO:0000259" key="9">
    <source>
        <dbReference type="Pfam" id="PF05504"/>
    </source>
</evidence>
<dbReference type="RefSeq" id="WP_168975384.1">
    <property type="nucleotide sequence ID" value="NZ_CAMJCG010000006.1"/>
</dbReference>
<keyword evidence="3" id="KW-0309">Germination</keyword>
<dbReference type="EMBL" id="JABAGO010000022">
    <property type="protein sequence ID" value="NME99050.1"/>
    <property type="molecule type" value="Genomic_DNA"/>
</dbReference>
<dbReference type="NCBIfam" id="TIGR02887">
    <property type="entry name" value="spore_ger_x_C"/>
    <property type="match status" value="1"/>
</dbReference>
<protein>
    <submittedName>
        <fullName evidence="11">Ger(X)C family spore germination protein</fullName>
    </submittedName>
</protein>
<reference evidence="11 12" key="1">
    <citation type="submission" date="2020-04" db="EMBL/GenBank/DDBJ databases">
        <authorList>
            <person name="Hitch T.C.A."/>
            <person name="Wylensek D."/>
            <person name="Clavel T."/>
        </authorList>
    </citation>
    <scope>NUCLEOTIDE SEQUENCE [LARGE SCALE GENOMIC DNA]</scope>
    <source>
        <strain evidence="11 12">WB01_D5_05</strain>
    </source>
</reference>
<evidence type="ECO:0000259" key="10">
    <source>
        <dbReference type="Pfam" id="PF25198"/>
    </source>
</evidence>
<dbReference type="Pfam" id="PF05504">
    <property type="entry name" value="Spore_GerAC"/>
    <property type="match status" value="1"/>
</dbReference>
<sequence length="374" mass="42151">MKRLLLLLIAVCTLSITTGCWDRQLLKNTRLVYGVSLDKVQNNHLLTTVSIRSSISSRGGPSSPTNDIVSSRGDTVHETRRNIERKISGPFSASKTQFVLLGNELAKDNIYGLLDIFYRDPRSQLGARVAVVDGRAEDIIKLKTKEETLIDEYIWQLIKTEEQNTAIPASTIQTICSNMFDSGHDFALPQLRISPGKKRVELAGTALFHGKQFSGITLSPSDSTLLLLLADQKKKFAHFTKKVKNSKKETPFDYVTFNAKKAKVRMNIDTNQTPLKVSIHLNIKAVINEYPSDRINRKGREKALGKKLTAQLTEQANALMTKLQKANCDYFGIGRELMAYHPDTWKKLRWETAYRNIRLEPKVNVDIVGYGIID</sequence>
<evidence type="ECO:0000256" key="8">
    <source>
        <dbReference type="SAM" id="MobiDB-lite"/>
    </source>
</evidence>
<organism evidence="11 12">
    <name type="scientific">Aneurinibacillus aneurinilyticus</name>
    <name type="common">Bacillus aneurinolyticus</name>
    <dbReference type="NCBI Taxonomy" id="1391"/>
    <lineage>
        <taxon>Bacteria</taxon>
        <taxon>Bacillati</taxon>
        <taxon>Bacillota</taxon>
        <taxon>Bacilli</taxon>
        <taxon>Bacillales</taxon>
        <taxon>Paenibacillaceae</taxon>
        <taxon>Aneurinibacillus group</taxon>
        <taxon>Aneurinibacillus</taxon>
    </lineage>
</organism>
<keyword evidence="6" id="KW-0564">Palmitate</keyword>
<evidence type="ECO:0000256" key="5">
    <source>
        <dbReference type="ARBA" id="ARBA00023136"/>
    </source>
</evidence>
<dbReference type="PANTHER" id="PTHR35789">
    <property type="entry name" value="SPORE GERMINATION PROTEIN B3"/>
    <property type="match status" value="1"/>
</dbReference>
<comment type="caution">
    <text evidence="11">The sequence shown here is derived from an EMBL/GenBank/DDBJ whole genome shotgun (WGS) entry which is preliminary data.</text>
</comment>
<evidence type="ECO:0000313" key="12">
    <source>
        <dbReference type="Proteomes" id="UP000561326"/>
    </source>
</evidence>
<keyword evidence="5" id="KW-0472">Membrane</keyword>
<gene>
    <name evidence="11" type="ORF">HF838_12350</name>
</gene>
<evidence type="ECO:0000256" key="6">
    <source>
        <dbReference type="ARBA" id="ARBA00023139"/>
    </source>
</evidence>
<evidence type="ECO:0000256" key="3">
    <source>
        <dbReference type="ARBA" id="ARBA00022544"/>
    </source>
</evidence>
<feature type="domain" description="Spore germination GerAC-like C-terminal" evidence="9">
    <location>
        <begin position="204"/>
        <end position="371"/>
    </location>
</feature>